<dbReference type="EMBL" id="OB665057">
    <property type="protein sequence ID" value="CAD7232729.1"/>
    <property type="molecule type" value="Genomic_DNA"/>
</dbReference>
<accession>A0A7R8ZSG6</accession>
<reference evidence="1" key="1">
    <citation type="submission" date="2020-11" db="EMBL/GenBank/DDBJ databases">
        <authorList>
            <person name="Tran Van P."/>
        </authorList>
    </citation>
    <scope>NUCLEOTIDE SEQUENCE</scope>
</reference>
<sequence>MDSAKDLAPKTAEAAGDVGSAVSAKASEAKEKVQEKASGVDSAIGSKLQDVKDSDALKTEEEKSSIGSQIMSKASDVYKSVEEKVTGAVETVKVRRKLAAQETAPKPRRRSSCQCQEKVEPETLGMESPFV</sequence>
<name>A0A7R8ZSG6_9CRUS</name>
<gene>
    <name evidence="1" type="ORF">CTOB1V02_LOCUS10560</name>
</gene>
<organism evidence="1">
    <name type="scientific">Cyprideis torosa</name>
    <dbReference type="NCBI Taxonomy" id="163714"/>
    <lineage>
        <taxon>Eukaryota</taxon>
        <taxon>Metazoa</taxon>
        <taxon>Ecdysozoa</taxon>
        <taxon>Arthropoda</taxon>
        <taxon>Crustacea</taxon>
        <taxon>Oligostraca</taxon>
        <taxon>Ostracoda</taxon>
        <taxon>Podocopa</taxon>
        <taxon>Podocopida</taxon>
        <taxon>Cytherocopina</taxon>
        <taxon>Cytheroidea</taxon>
        <taxon>Cytherideidae</taxon>
        <taxon>Cyprideis</taxon>
    </lineage>
</organism>
<dbReference type="AlphaFoldDB" id="A0A7R8ZSG6"/>
<protein>
    <submittedName>
        <fullName evidence="1">Uncharacterized protein</fullName>
    </submittedName>
</protein>
<proteinExistence type="predicted"/>
<evidence type="ECO:0000313" key="1">
    <source>
        <dbReference type="EMBL" id="CAD7232729.1"/>
    </source>
</evidence>
<dbReference type="Gene3D" id="6.10.140.1430">
    <property type="match status" value="1"/>
</dbReference>